<evidence type="ECO:0000313" key="2">
    <source>
        <dbReference type="EMBL" id="EFJ12615.1"/>
    </source>
</evidence>
<dbReference type="EMBL" id="GL377638">
    <property type="protein sequence ID" value="EFJ12615.1"/>
    <property type="molecule type" value="Genomic_DNA"/>
</dbReference>
<dbReference type="Pfam" id="PF14770">
    <property type="entry name" value="TMEM18"/>
    <property type="match status" value="1"/>
</dbReference>
<dbReference type="KEGG" id="smo:SELMODRAFT_425311"/>
<feature type="transmembrane region" description="Helical" evidence="1">
    <location>
        <begin position="120"/>
        <end position="144"/>
    </location>
</feature>
<feature type="transmembrane region" description="Helical" evidence="1">
    <location>
        <begin position="78"/>
        <end position="100"/>
    </location>
</feature>
<keyword evidence="1" id="KW-0812">Transmembrane</keyword>
<dbReference type="Proteomes" id="UP000001514">
    <property type="component" value="Unassembled WGS sequence"/>
</dbReference>
<proteinExistence type="predicted"/>
<evidence type="ECO:0000256" key="1">
    <source>
        <dbReference type="SAM" id="Phobius"/>
    </source>
</evidence>
<reference evidence="2 3" key="1">
    <citation type="journal article" date="2011" name="Science">
        <title>The Selaginella genome identifies genetic changes associated with the evolution of vascular plants.</title>
        <authorList>
            <person name="Banks J.A."/>
            <person name="Nishiyama T."/>
            <person name="Hasebe M."/>
            <person name="Bowman J.L."/>
            <person name="Gribskov M."/>
            <person name="dePamphilis C."/>
            <person name="Albert V.A."/>
            <person name="Aono N."/>
            <person name="Aoyama T."/>
            <person name="Ambrose B.A."/>
            <person name="Ashton N.W."/>
            <person name="Axtell M.J."/>
            <person name="Barker E."/>
            <person name="Barker M.S."/>
            <person name="Bennetzen J.L."/>
            <person name="Bonawitz N.D."/>
            <person name="Chapple C."/>
            <person name="Cheng C."/>
            <person name="Correa L.G."/>
            <person name="Dacre M."/>
            <person name="DeBarry J."/>
            <person name="Dreyer I."/>
            <person name="Elias M."/>
            <person name="Engstrom E.M."/>
            <person name="Estelle M."/>
            <person name="Feng L."/>
            <person name="Finet C."/>
            <person name="Floyd S.K."/>
            <person name="Frommer W.B."/>
            <person name="Fujita T."/>
            <person name="Gramzow L."/>
            <person name="Gutensohn M."/>
            <person name="Harholt J."/>
            <person name="Hattori M."/>
            <person name="Heyl A."/>
            <person name="Hirai T."/>
            <person name="Hiwatashi Y."/>
            <person name="Ishikawa M."/>
            <person name="Iwata M."/>
            <person name="Karol K.G."/>
            <person name="Koehler B."/>
            <person name="Kolukisaoglu U."/>
            <person name="Kubo M."/>
            <person name="Kurata T."/>
            <person name="Lalonde S."/>
            <person name="Li K."/>
            <person name="Li Y."/>
            <person name="Litt A."/>
            <person name="Lyons E."/>
            <person name="Manning G."/>
            <person name="Maruyama T."/>
            <person name="Michael T.P."/>
            <person name="Mikami K."/>
            <person name="Miyazaki S."/>
            <person name="Morinaga S."/>
            <person name="Murata T."/>
            <person name="Mueller-Roeber B."/>
            <person name="Nelson D.R."/>
            <person name="Obara M."/>
            <person name="Oguri Y."/>
            <person name="Olmstead R.G."/>
            <person name="Onodera N."/>
            <person name="Petersen B.L."/>
            <person name="Pils B."/>
            <person name="Prigge M."/>
            <person name="Rensing S.A."/>
            <person name="Riano-Pachon D.M."/>
            <person name="Roberts A.W."/>
            <person name="Sato Y."/>
            <person name="Scheller H.V."/>
            <person name="Schulz B."/>
            <person name="Schulz C."/>
            <person name="Shakirov E.V."/>
            <person name="Shibagaki N."/>
            <person name="Shinohara N."/>
            <person name="Shippen D.E."/>
            <person name="Soerensen I."/>
            <person name="Sotooka R."/>
            <person name="Sugimoto N."/>
            <person name="Sugita M."/>
            <person name="Sumikawa N."/>
            <person name="Tanurdzic M."/>
            <person name="Theissen G."/>
            <person name="Ulvskov P."/>
            <person name="Wakazuki S."/>
            <person name="Weng J.K."/>
            <person name="Willats W.W."/>
            <person name="Wipf D."/>
            <person name="Wolf P.G."/>
            <person name="Yang L."/>
            <person name="Zimmer A.D."/>
            <person name="Zhu Q."/>
            <person name="Mitros T."/>
            <person name="Hellsten U."/>
            <person name="Loque D."/>
            <person name="Otillar R."/>
            <person name="Salamov A."/>
            <person name="Schmutz J."/>
            <person name="Shapiro H."/>
            <person name="Lindquist E."/>
            <person name="Lucas S."/>
            <person name="Rokhsar D."/>
            <person name="Grigoriev I.V."/>
        </authorList>
    </citation>
    <scope>NUCLEOTIDE SEQUENCE [LARGE SCALE GENOMIC DNA]</scope>
</reference>
<dbReference type="OMA" id="NEWAANN"/>
<accession>D8SSP8</accession>
<sequence>MASIDGMAGMVEDLSIELRRQWDYVASAPDGALLGPVFSFLRAVDWMEPWLLLLIIFHAGLLTVAIRTRENNNMQMLLFTFGLLSVYSAEKINTLLARNWERFSRKPYFDRDGVFVSTVWSGPLLLIGTVILVNTLRTLVKLLVKWKRAELKHRAYLARKRSS</sequence>
<dbReference type="InterPro" id="IPR026721">
    <property type="entry name" value="TMEM18"/>
</dbReference>
<dbReference type="HOGENOM" id="CLU_101161_2_0_1"/>
<keyword evidence="3" id="KW-1185">Reference proteome</keyword>
<organism evidence="3">
    <name type="scientific">Selaginella moellendorffii</name>
    <name type="common">Spikemoss</name>
    <dbReference type="NCBI Taxonomy" id="88036"/>
    <lineage>
        <taxon>Eukaryota</taxon>
        <taxon>Viridiplantae</taxon>
        <taxon>Streptophyta</taxon>
        <taxon>Embryophyta</taxon>
        <taxon>Tracheophyta</taxon>
        <taxon>Lycopodiopsida</taxon>
        <taxon>Selaginellales</taxon>
        <taxon>Selaginellaceae</taxon>
        <taxon>Selaginella</taxon>
    </lineage>
</organism>
<gene>
    <name evidence="2" type="ORF">SELMODRAFT_425311</name>
</gene>
<dbReference type="GO" id="GO:0031965">
    <property type="term" value="C:nuclear membrane"/>
    <property type="evidence" value="ECO:0000318"/>
    <property type="project" value="GO_Central"/>
</dbReference>
<dbReference type="AlphaFoldDB" id="D8SSP8"/>
<dbReference type="FunCoup" id="D8SSP8">
    <property type="interactions" value="3410"/>
</dbReference>
<keyword evidence="1" id="KW-0472">Membrane</keyword>
<dbReference type="InParanoid" id="D8SSP8"/>
<evidence type="ECO:0000313" key="3">
    <source>
        <dbReference type="Proteomes" id="UP000001514"/>
    </source>
</evidence>
<dbReference type="OrthoDB" id="411535at2759"/>
<dbReference type="eggNOG" id="ENOG502RZ4T">
    <property type="taxonomic scope" value="Eukaryota"/>
</dbReference>
<keyword evidence="1" id="KW-1133">Transmembrane helix</keyword>
<dbReference type="Gramene" id="EFJ12615">
    <property type="protein sequence ID" value="EFJ12615"/>
    <property type="gene ID" value="SELMODRAFT_425311"/>
</dbReference>
<protein>
    <submittedName>
        <fullName evidence="2">Uncharacterized protein</fullName>
    </submittedName>
</protein>
<feature type="transmembrane region" description="Helical" evidence="1">
    <location>
        <begin position="49"/>
        <end position="66"/>
    </location>
</feature>
<name>D8SSP8_SELML</name>